<keyword evidence="1" id="KW-0597">Phosphoprotein</keyword>
<dbReference type="PANTHER" id="PTHR44520">
    <property type="entry name" value="RESPONSE REGULATOR RCP1-RELATED"/>
    <property type="match status" value="1"/>
</dbReference>
<proteinExistence type="predicted"/>
<feature type="modified residue" description="4-aspartylphosphate" evidence="1">
    <location>
        <position position="61"/>
    </location>
</feature>
<evidence type="ECO:0000313" key="4">
    <source>
        <dbReference type="Proteomes" id="UP000647587"/>
    </source>
</evidence>
<dbReference type="Proteomes" id="UP000647587">
    <property type="component" value="Unassembled WGS sequence"/>
</dbReference>
<feature type="domain" description="Response regulatory" evidence="2">
    <location>
        <begin position="3"/>
        <end position="128"/>
    </location>
</feature>
<dbReference type="CDD" id="cd17557">
    <property type="entry name" value="REC_Rcp-like"/>
    <property type="match status" value="1"/>
</dbReference>
<protein>
    <submittedName>
        <fullName evidence="3">Response regulator</fullName>
    </submittedName>
</protein>
<dbReference type="Gene3D" id="3.40.50.2300">
    <property type="match status" value="1"/>
</dbReference>
<accession>A0ABQ2EZZ0</accession>
<dbReference type="PROSITE" id="PS50110">
    <property type="entry name" value="RESPONSE_REGULATORY"/>
    <property type="match status" value="1"/>
</dbReference>
<dbReference type="InterPro" id="IPR011006">
    <property type="entry name" value="CheY-like_superfamily"/>
</dbReference>
<name>A0ABQ2EZZ0_9DEIO</name>
<sequence>MFDVLMVEDNPSDVVLMELALENFLPELRLTVVPDGAEALAYLKQQHPYSGAFRPHLVLLDGNTPRMGAIEVLQEVRRMATFADLPIVVFSGSIAAEDAKRSIAAGADQYVAKPGSFGDYTRVVQQLLAFWYGKAGTGEIAS</sequence>
<dbReference type="InterPro" id="IPR001789">
    <property type="entry name" value="Sig_transdc_resp-reg_receiver"/>
</dbReference>
<dbReference type="EMBL" id="BMPP01000016">
    <property type="protein sequence ID" value="GGK36023.1"/>
    <property type="molecule type" value="Genomic_DNA"/>
</dbReference>
<dbReference type="InterPro" id="IPR052893">
    <property type="entry name" value="TCS_response_regulator"/>
</dbReference>
<evidence type="ECO:0000259" key="2">
    <source>
        <dbReference type="PROSITE" id="PS50110"/>
    </source>
</evidence>
<keyword evidence="4" id="KW-1185">Reference proteome</keyword>
<dbReference type="SUPFAM" id="SSF52172">
    <property type="entry name" value="CheY-like"/>
    <property type="match status" value="1"/>
</dbReference>
<dbReference type="SMART" id="SM00448">
    <property type="entry name" value="REC"/>
    <property type="match status" value="1"/>
</dbReference>
<dbReference type="RefSeq" id="WP_189010656.1">
    <property type="nucleotide sequence ID" value="NZ_BMPP01000016.1"/>
</dbReference>
<organism evidence="3 4">
    <name type="scientific">Deinococcus malanensis</name>
    <dbReference type="NCBI Taxonomy" id="1706855"/>
    <lineage>
        <taxon>Bacteria</taxon>
        <taxon>Thermotogati</taxon>
        <taxon>Deinococcota</taxon>
        <taxon>Deinococci</taxon>
        <taxon>Deinococcales</taxon>
        <taxon>Deinococcaceae</taxon>
        <taxon>Deinococcus</taxon>
    </lineage>
</organism>
<dbReference type="Pfam" id="PF00072">
    <property type="entry name" value="Response_reg"/>
    <property type="match status" value="1"/>
</dbReference>
<dbReference type="PANTHER" id="PTHR44520:SF2">
    <property type="entry name" value="RESPONSE REGULATOR RCP1"/>
    <property type="match status" value="1"/>
</dbReference>
<reference evidence="4" key="1">
    <citation type="journal article" date="2019" name="Int. J. Syst. Evol. Microbiol.">
        <title>The Global Catalogue of Microorganisms (GCM) 10K type strain sequencing project: providing services to taxonomists for standard genome sequencing and annotation.</title>
        <authorList>
            <consortium name="The Broad Institute Genomics Platform"/>
            <consortium name="The Broad Institute Genome Sequencing Center for Infectious Disease"/>
            <person name="Wu L."/>
            <person name="Ma J."/>
        </authorList>
    </citation>
    <scope>NUCLEOTIDE SEQUENCE [LARGE SCALE GENOMIC DNA]</scope>
    <source>
        <strain evidence="4">JCM 30331</strain>
    </source>
</reference>
<evidence type="ECO:0000313" key="3">
    <source>
        <dbReference type="EMBL" id="GGK36023.1"/>
    </source>
</evidence>
<comment type="caution">
    <text evidence="3">The sequence shown here is derived from an EMBL/GenBank/DDBJ whole genome shotgun (WGS) entry which is preliminary data.</text>
</comment>
<evidence type="ECO:0000256" key="1">
    <source>
        <dbReference type="PROSITE-ProRule" id="PRU00169"/>
    </source>
</evidence>
<gene>
    <name evidence="3" type="ORF">GCM10008955_32460</name>
</gene>